<dbReference type="EMBL" id="JAZHYN010000029">
    <property type="protein sequence ID" value="MEF3366985.1"/>
    <property type="molecule type" value="Genomic_DNA"/>
</dbReference>
<feature type="compositionally biased region" description="Basic and acidic residues" evidence="1">
    <location>
        <begin position="10"/>
        <end position="20"/>
    </location>
</feature>
<protein>
    <submittedName>
        <fullName evidence="2">Uncharacterized protein</fullName>
    </submittedName>
</protein>
<feature type="compositionally biased region" description="Basic and acidic residues" evidence="1">
    <location>
        <begin position="70"/>
        <end position="99"/>
    </location>
</feature>
<organism evidence="2 3">
    <name type="scientific">Methylocystis borbori</name>
    <dbReference type="NCBI Taxonomy" id="3118750"/>
    <lineage>
        <taxon>Bacteria</taxon>
        <taxon>Pseudomonadati</taxon>
        <taxon>Pseudomonadota</taxon>
        <taxon>Alphaproteobacteria</taxon>
        <taxon>Hyphomicrobiales</taxon>
        <taxon>Methylocystaceae</taxon>
        <taxon>Methylocystis</taxon>
    </lineage>
</organism>
<feature type="region of interest" description="Disordered" evidence="1">
    <location>
        <begin position="45"/>
        <end position="99"/>
    </location>
</feature>
<comment type="caution">
    <text evidence="2">The sequence shown here is derived from an EMBL/GenBank/DDBJ whole genome shotgun (WGS) entry which is preliminary data.</text>
</comment>
<feature type="compositionally biased region" description="Acidic residues" evidence="1">
    <location>
        <begin position="45"/>
        <end position="55"/>
    </location>
</feature>
<gene>
    <name evidence="2" type="ORF">V3H18_10610</name>
</gene>
<feature type="region of interest" description="Disordered" evidence="1">
    <location>
        <begin position="1"/>
        <end position="28"/>
    </location>
</feature>
<evidence type="ECO:0000256" key="1">
    <source>
        <dbReference type="SAM" id="MobiDB-lite"/>
    </source>
</evidence>
<sequence>MTKAHSRHQRSLDFETREASRAAARRPGESLADWFDDLIRQTVDAAEDEENDEDRVEAAARRLARSRATRGREGRTWREGAPEVDPDPRDDGSVRRAIV</sequence>
<name>A0ABU7XIM6_9HYPH</name>
<evidence type="ECO:0000313" key="3">
    <source>
        <dbReference type="Proteomes" id="UP001350748"/>
    </source>
</evidence>
<accession>A0ABU7XIM6</accession>
<dbReference type="RefSeq" id="WP_332082014.1">
    <property type="nucleotide sequence ID" value="NZ_JAZHYN010000029.1"/>
</dbReference>
<dbReference type="Proteomes" id="UP001350748">
    <property type="component" value="Unassembled WGS sequence"/>
</dbReference>
<reference evidence="2 3" key="1">
    <citation type="submission" date="2024-02" db="EMBL/GenBank/DDBJ databases">
        <authorList>
            <person name="Grouzdev D."/>
        </authorList>
    </citation>
    <scope>NUCLEOTIDE SEQUENCE [LARGE SCALE GENOMIC DNA]</scope>
    <source>
        <strain evidence="2 3">9N</strain>
    </source>
</reference>
<keyword evidence="3" id="KW-1185">Reference proteome</keyword>
<evidence type="ECO:0000313" key="2">
    <source>
        <dbReference type="EMBL" id="MEF3366985.1"/>
    </source>
</evidence>
<feature type="non-terminal residue" evidence="2">
    <location>
        <position position="99"/>
    </location>
</feature>
<proteinExistence type="predicted"/>